<dbReference type="Proteomes" id="UP000007110">
    <property type="component" value="Unassembled WGS sequence"/>
</dbReference>
<keyword evidence="4" id="KW-1185">Reference proteome</keyword>
<feature type="compositionally biased region" description="Basic and acidic residues" evidence="1">
    <location>
        <begin position="523"/>
        <end position="553"/>
    </location>
</feature>
<dbReference type="EnsemblMetazoa" id="XM_030994674">
    <property type="protein sequence ID" value="XP_030850534"/>
    <property type="gene ID" value="LOC583697"/>
</dbReference>
<feature type="region of interest" description="Disordered" evidence="1">
    <location>
        <begin position="1"/>
        <end position="20"/>
    </location>
</feature>
<dbReference type="OMA" id="SEMEGFF"/>
<protein>
    <recommendedName>
        <fullName evidence="2">PH domain-containing protein</fullName>
    </recommendedName>
</protein>
<dbReference type="RefSeq" id="XP_030850534.1">
    <property type="nucleotide sequence ID" value="XM_030994674.1"/>
</dbReference>
<feature type="region of interest" description="Disordered" evidence="1">
    <location>
        <begin position="25"/>
        <end position="45"/>
    </location>
</feature>
<dbReference type="GeneID" id="583697"/>
<dbReference type="CDD" id="cd00821">
    <property type="entry name" value="PH"/>
    <property type="match status" value="1"/>
</dbReference>
<feature type="compositionally biased region" description="Acidic residues" evidence="1">
    <location>
        <begin position="570"/>
        <end position="583"/>
    </location>
</feature>
<sequence>MMSPDSDVVSPDTDVVSRDTDVVVSPNTDMVSPDTDTGSSDNQGPIVVHEGALNLKSRIMFCTRWKSKYVKVRADTRQLAIYDKKVSATSTGKRGECLLIQLKQVVECRAAVTSKKRNSFLIQKTPNAGANRQIIFGCVNPADRDRWVHVINDVMNGTISGQSAFDEVVVSSSALTHLVKGRPKNPGRRPPGHRARALISSPTSEISSFGDDADSGVGASSELLATHSTVHKLDGELVDDVIEQSPTSEECADRAVSNECLADVEEEESTKPKNDKVSSLQRVKKPKKTEPKATKQDKTEAKATKQEKSEAKATKQEKNVSFFSRLGSRISRALSRSQSTDESIEQTKNIEQHTGSQKEDGPDQEREIEEIREEVIEEVNLSPSRDTFYAMPTGTKSGHDKVIMELAAIAQNAKLVAAKAEALKSARLQGESDSSGEESSGTNKTLSRRDSEKNIEQAAENLRTTLKNLSEAEQFEIEKPDGDKPETHKEVTKPATAMKKKMNVSVISEMEGFFAKSNKGNQKRKESGEKTPDTKSIDEEKKEICAVQEKDETSNGTVNDDSLDATKEKEEDEKKDDDMEDEPEKEKSKTDEPSEVKVTQENKKEDEGKKEDESKEEEERKKEETDKNVSQDTKQVKPEEDDDDKVKINGNLSDDDKTTD</sequence>
<feature type="compositionally biased region" description="Basic and acidic residues" evidence="1">
    <location>
        <begin position="288"/>
        <end position="318"/>
    </location>
</feature>
<reference evidence="3" key="2">
    <citation type="submission" date="2021-01" db="UniProtKB">
        <authorList>
            <consortium name="EnsemblMetazoa"/>
        </authorList>
    </citation>
    <scope>IDENTIFICATION</scope>
</reference>
<dbReference type="KEGG" id="spu:583697"/>
<name>A0A7M7PH11_STRPU</name>
<reference evidence="4" key="1">
    <citation type="submission" date="2015-02" db="EMBL/GenBank/DDBJ databases">
        <title>Genome sequencing for Strongylocentrotus purpuratus.</title>
        <authorList>
            <person name="Murali S."/>
            <person name="Liu Y."/>
            <person name="Vee V."/>
            <person name="English A."/>
            <person name="Wang M."/>
            <person name="Skinner E."/>
            <person name="Han Y."/>
            <person name="Muzny D.M."/>
            <person name="Worley K.C."/>
            <person name="Gibbs R.A."/>
        </authorList>
    </citation>
    <scope>NUCLEOTIDE SEQUENCE</scope>
</reference>
<feature type="compositionally biased region" description="Basic and acidic residues" evidence="1">
    <location>
        <begin position="348"/>
        <end position="365"/>
    </location>
</feature>
<organism evidence="3 4">
    <name type="scientific">Strongylocentrotus purpuratus</name>
    <name type="common">Purple sea urchin</name>
    <dbReference type="NCBI Taxonomy" id="7668"/>
    <lineage>
        <taxon>Eukaryota</taxon>
        <taxon>Metazoa</taxon>
        <taxon>Echinodermata</taxon>
        <taxon>Eleutherozoa</taxon>
        <taxon>Echinozoa</taxon>
        <taxon>Echinoidea</taxon>
        <taxon>Euechinoidea</taxon>
        <taxon>Echinacea</taxon>
        <taxon>Camarodonta</taxon>
        <taxon>Echinidea</taxon>
        <taxon>Strongylocentrotidae</taxon>
        <taxon>Strongylocentrotus</taxon>
    </lineage>
</organism>
<dbReference type="Gene3D" id="2.30.29.30">
    <property type="entry name" value="Pleckstrin-homology domain (PH domain)/Phosphotyrosine-binding domain (PTB)"/>
    <property type="match status" value="1"/>
</dbReference>
<feature type="compositionally biased region" description="Low complexity" evidence="1">
    <location>
        <begin position="1"/>
        <end position="14"/>
    </location>
</feature>
<feature type="compositionally biased region" description="Polar residues" evidence="1">
    <location>
        <begin position="27"/>
        <end position="43"/>
    </location>
</feature>
<dbReference type="InterPro" id="IPR011993">
    <property type="entry name" value="PH-like_dom_sf"/>
</dbReference>
<feature type="domain" description="PH" evidence="2">
    <location>
        <begin position="46"/>
        <end position="156"/>
    </location>
</feature>
<feature type="compositionally biased region" description="Basic and acidic residues" evidence="1">
    <location>
        <begin position="584"/>
        <end position="638"/>
    </location>
</feature>
<proteinExistence type="predicted"/>
<dbReference type="InterPro" id="IPR001849">
    <property type="entry name" value="PH_domain"/>
</dbReference>
<dbReference type="OrthoDB" id="10154894at2759"/>
<evidence type="ECO:0000313" key="4">
    <source>
        <dbReference type="Proteomes" id="UP000007110"/>
    </source>
</evidence>
<dbReference type="InParanoid" id="A0A7M7PH11"/>
<dbReference type="SMART" id="SM00233">
    <property type="entry name" value="PH"/>
    <property type="match status" value="1"/>
</dbReference>
<dbReference type="AlphaFoldDB" id="A0A7M7PH11"/>
<dbReference type="Pfam" id="PF00169">
    <property type="entry name" value="PH"/>
    <property type="match status" value="1"/>
</dbReference>
<dbReference type="SUPFAM" id="SSF50729">
    <property type="entry name" value="PH domain-like"/>
    <property type="match status" value="1"/>
</dbReference>
<evidence type="ECO:0000259" key="2">
    <source>
        <dbReference type="PROSITE" id="PS50003"/>
    </source>
</evidence>
<feature type="region of interest" description="Disordered" evidence="1">
    <location>
        <begin position="263"/>
        <end position="379"/>
    </location>
</feature>
<accession>A0A7M7PH11</accession>
<dbReference type="PROSITE" id="PS50003">
    <property type="entry name" value="PH_DOMAIN"/>
    <property type="match status" value="1"/>
</dbReference>
<feature type="compositionally biased region" description="Basic and acidic residues" evidence="1">
    <location>
        <begin position="476"/>
        <end position="492"/>
    </location>
</feature>
<evidence type="ECO:0000313" key="3">
    <source>
        <dbReference type="EnsemblMetazoa" id="XP_030850534"/>
    </source>
</evidence>
<feature type="compositionally biased region" description="Acidic residues" evidence="1">
    <location>
        <begin position="366"/>
        <end position="377"/>
    </location>
</feature>
<feature type="compositionally biased region" description="Low complexity" evidence="1">
    <location>
        <begin position="424"/>
        <end position="441"/>
    </location>
</feature>
<feature type="region of interest" description="Disordered" evidence="1">
    <location>
        <begin position="424"/>
        <end position="660"/>
    </location>
</feature>
<evidence type="ECO:0000256" key="1">
    <source>
        <dbReference type="SAM" id="MobiDB-lite"/>
    </source>
</evidence>
<feature type="compositionally biased region" description="Polar residues" evidence="1">
    <location>
        <begin position="334"/>
        <end position="347"/>
    </location>
</feature>